<dbReference type="GO" id="GO:0005737">
    <property type="term" value="C:cytoplasm"/>
    <property type="evidence" value="ECO:0007669"/>
    <property type="project" value="UniProtKB-ARBA"/>
</dbReference>
<dbReference type="CDD" id="cd08870">
    <property type="entry name" value="START_STARD2_7-like"/>
    <property type="match status" value="1"/>
</dbReference>
<reference evidence="4" key="3">
    <citation type="submission" date="2000-06" db="EMBL/GenBank/DDBJ databases">
        <authorList>
            <person name="Cheuk R."/>
            <person name="Shinn P."/>
            <person name="Brooks S."/>
            <person name="Buehler E."/>
            <person name="Chao Q."/>
            <person name="Johnson-Hopson C."/>
            <person name="Khan S."/>
            <person name="Kim C."/>
            <person name="Altafi H."/>
            <person name="Bei B."/>
            <person name="Chin C."/>
            <person name="Chiou J."/>
            <person name="Choi E."/>
            <person name="Conn L."/>
            <person name="Conway A."/>
            <person name="Gonzalez A."/>
            <person name="Hansen N."/>
            <person name="Howing B."/>
            <person name="Koo T."/>
            <person name="Lam B."/>
            <person name="Lee J."/>
            <person name="Lenz C."/>
            <person name="Li J."/>
            <person name="Liu A."/>
            <person name="Liu J."/>
            <person name="Liu S."/>
            <person name="Mukharsky N."/>
            <person name="Nguyen M."/>
            <person name="Palm C."/>
            <person name="Pham P."/>
            <person name="Sakano H."/>
            <person name="Schwartz J."/>
            <person name="Southwick A."/>
            <person name="Thaveri A."/>
            <person name="Toriumi M."/>
            <person name="Vaysberg M."/>
            <person name="Yu G."/>
            <person name="Davis R."/>
            <person name="Federspiel N."/>
            <person name="Theologis A."/>
            <person name="Ecker J."/>
        </authorList>
    </citation>
    <scope>NUCLEOTIDE SEQUENCE</scope>
</reference>
<dbReference type="GO" id="GO:0008289">
    <property type="term" value="F:lipid binding"/>
    <property type="evidence" value="ECO:0007669"/>
    <property type="project" value="InterPro"/>
</dbReference>
<keyword evidence="2" id="KW-0812">Transmembrane</keyword>
<dbReference type="InterPro" id="IPR023393">
    <property type="entry name" value="START-like_dom_sf"/>
</dbReference>
<dbReference type="EMBL" id="AC002304">
    <property type="protein sequence ID" value="AAF79332.1"/>
    <property type="molecule type" value="Genomic_DNA"/>
</dbReference>
<organism evidence="4">
    <name type="scientific">Arabidopsis thaliana</name>
    <name type="common">Mouse-ear cress</name>
    <dbReference type="NCBI Taxonomy" id="3702"/>
    <lineage>
        <taxon>Eukaryota</taxon>
        <taxon>Viridiplantae</taxon>
        <taxon>Streptophyta</taxon>
        <taxon>Embryophyta</taxon>
        <taxon>Tracheophyta</taxon>
        <taxon>Spermatophyta</taxon>
        <taxon>Magnoliopsida</taxon>
        <taxon>eudicotyledons</taxon>
        <taxon>Gunneridae</taxon>
        <taxon>Pentapetalae</taxon>
        <taxon>rosids</taxon>
        <taxon>malvids</taxon>
        <taxon>Brassicales</taxon>
        <taxon>Brassicaceae</taxon>
        <taxon>Camelineae</taxon>
        <taxon>Arabidopsis</taxon>
    </lineage>
</organism>
<feature type="domain" description="START" evidence="3">
    <location>
        <begin position="92"/>
        <end position="328"/>
    </location>
</feature>
<sequence length="440" mass="49470">MKSVSTWALSFFSDELSRRAVSDCYLWTTAISLLLILLLHIFFSTKFRFFTSAPSSSSSSSSSSSPSTESVPANSQSRISKLVSDEDLKFLIENLEEETNDSTEIWEHVIHKSNDRISYSAKRCKPKVDGGGPMKYLSVTVFEGFSAEIVRDFYMDNDYRKLWDKTVVEHEQLQVDSNTGIEIGRTIKKFPLLTSREYVLAWRLWQGKEKKFYCFTKVKFNQKTSLSLYLSQFECDHNMVPQQRKYVRVSYFRSGWRIRQGNILSTFDTYLTDTFDTLAAVPGRNACEIKMFHQENAGLNVEMAKLAFSKGIWSYVCKMENALCKYIATSHRTQGPILSAVTLMKEVPSELETGTDNVTGSMETSSGEGVLSHVVAAKQKKKMRKPSTKLIAKGLVLVGGAICLSRGPSALGAKVALAYLLTKLNKRGTSLNQTTQTTTI</sequence>
<dbReference type="ExpressionAtlas" id="Q9LG14">
    <property type="expression patterns" value="baseline and differential"/>
</dbReference>
<name>Q9LG14_ARATH</name>
<evidence type="ECO:0000256" key="1">
    <source>
        <dbReference type="SAM" id="MobiDB-lite"/>
    </source>
</evidence>
<dbReference type="SUPFAM" id="SSF55961">
    <property type="entry name" value="Bet v1-like"/>
    <property type="match status" value="1"/>
</dbReference>
<dbReference type="PROSITE" id="PS50848">
    <property type="entry name" value="START"/>
    <property type="match status" value="1"/>
</dbReference>
<dbReference type="PANTHER" id="PTHR19308:SF44">
    <property type="entry name" value="POLYKETIDE CYCLASE_DEHYDRASE AND LIPID TRANSPORT SUPERFAMILY PROTEIN"/>
    <property type="match status" value="1"/>
</dbReference>
<dbReference type="AlphaFoldDB" id="Q9LG14"/>
<protein>
    <submittedName>
        <fullName evidence="4">F14J16.24</fullName>
    </submittedName>
</protein>
<evidence type="ECO:0000313" key="4">
    <source>
        <dbReference type="EMBL" id="AAF79332.1"/>
    </source>
</evidence>
<dbReference type="PANTHER" id="PTHR19308">
    <property type="entry name" value="PHOSPHATIDYLCHOLINE TRANSFER PROTEIN"/>
    <property type="match status" value="1"/>
</dbReference>
<accession>Q9LG14</accession>
<dbReference type="InterPro" id="IPR002913">
    <property type="entry name" value="START_lipid-bd_dom"/>
</dbReference>
<feature type="compositionally biased region" description="Polar residues" evidence="1">
    <location>
        <begin position="68"/>
        <end position="78"/>
    </location>
</feature>
<evidence type="ECO:0000256" key="2">
    <source>
        <dbReference type="SAM" id="Phobius"/>
    </source>
</evidence>
<reference evidence="4" key="2">
    <citation type="submission" date="2000-05" db="EMBL/GenBank/DDBJ databases">
        <title>Genomic sequence for Arabidopsis thaliana BAC F14J16 from chromosome I.</title>
        <authorList>
            <person name="Shinn P."/>
            <person name="Brooks S."/>
            <person name="Buehler E."/>
            <person name="Chao Q."/>
            <person name="Johnson-Hopson C."/>
            <person name="Khan S."/>
            <person name="Kim C."/>
            <person name="Altafi H."/>
            <person name="Bei Q."/>
            <person name="Chin C."/>
            <person name="Chiou J."/>
            <person name="Choi E."/>
            <person name="Conn L."/>
            <person name="Conway A."/>
            <person name="Gonzales A."/>
            <person name="Hansen N."/>
            <person name="Howing B."/>
            <person name="Koo T."/>
            <person name="Lam B."/>
            <person name="Lee J."/>
            <person name="Lenz C."/>
            <person name="Li J."/>
            <person name="Liu A."/>
            <person name="Liu K."/>
            <person name="Liu S."/>
            <person name="Mukharsky N."/>
            <person name="Nguyen M."/>
            <person name="Palm C."/>
            <person name="Pham P."/>
            <person name="Sakano H."/>
            <person name="Schwartz J."/>
            <person name="Southwick A."/>
            <person name="Thaveri A."/>
            <person name="Toriumi M."/>
            <person name="Vaysberg M."/>
            <person name="Yu G."/>
            <person name="Federspiel N.A."/>
            <person name="Theologis A."/>
            <person name="Ecker J.R."/>
        </authorList>
    </citation>
    <scope>NUCLEOTIDE SEQUENCE</scope>
</reference>
<evidence type="ECO:0000259" key="3">
    <source>
        <dbReference type="PROSITE" id="PS50848"/>
    </source>
</evidence>
<feature type="compositionally biased region" description="Low complexity" evidence="1">
    <location>
        <begin position="55"/>
        <end position="67"/>
    </location>
</feature>
<keyword evidence="2" id="KW-1133">Transmembrane helix</keyword>
<feature type="region of interest" description="Disordered" evidence="1">
    <location>
        <begin position="55"/>
        <end position="78"/>
    </location>
</feature>
<dbReference type="Gene3D" id="3.30.530.20">
    <property type="match status" value="1"/>
</dbReference>
<dbReference type="InterPro" id="IPR051213">
    <property type="entry name" value="START_lipid_transfer"/>
</dbReference>
<reference key="1">
    <citation type="journal article" date="2000" name="Nature">
        <title>Sequence and analysis of chromosome 1 of the plant Arabidopsis thaliana.</title>
        <authorList>
            <person name="Theologis A."/>
            <person name="Ecker J.R."/>
            <person name="Palm C.J."/>
            <person name="Federspiel N.A."/>
            <person name="Kaul S."/>
            <person name="White O."/>
            <person name="Alonso J."/>
            <person name="Altafi H."/>
            <person name="Araujo R."/>
            <person name="Bowman C.L."/>
            <person name="Brooks S.Y."/>
            <person name="Buehler E."/>
            <person name="Chan A."/>
            <person name="Chao Q."/>
            <person name="Chen H."/>
            <person name="Cheuk R.F."/>
            <person name="Chin C.W."/>
            <person name="Chung M.K."/>
            <person name="Conn L."/>
            <person name="Conway A.B."/>
            <person name="Conway A.R."/>
            <person name="Creasy T.H."/>
            <person name="Dewar K."/>
            <person name="Dunn P."/>
            <person name="Etgu P."/>
            <person name="Feldblyum T.V."/>
            <person name="Feng J."/>
            <person name="Fong B."/>
            <person name="Fujii C.Y."/>
            <person name="Gill J.E."/>
            <person name="Goldsmith A.D."/>
            <person name="Haas B."/>
            <person name="Hansen N.F."/>
            <person name="Hughes B."/>
            <person name="Huizar L."/>
            <person name="Hunter J.L."/>
            <person name="Jenkins J."/>
            <person name="Johnson-Hopson C."/>
            <person name="Khan S."/>
            <person name="Khaykin E."/>
            <person name="Kim C.J."/>
            <person name="Koo H.L."/>
            <person name="Kremenetskaia I."/>
            <person name="Kurtz D.B."/>
            <person name="Kwan A."/>
            <person name="Lam B."/>
            <person name="Langin-Hooper S."/>
            <person name="Lee A."/>
            <person name="Lee J.M."/>
            <person name="Lenz C.A."/>
            <person name="Li J.H."/>
            <person name="Li Y."/>
            <person name="Lin X."/>
            <person name="Liu S.X."/>
            <person name="Liu Z.A."/>
            <person name="Luros J.S."/>
            <person name="Maiti R."/>
            <person name="Marziali A."/>
            <person name="Militscher J."/>
            <person name="Miranda M."/>
            <person name="Nguyen M."/>
            <person name="Nierman W.C."/>
            <person name="Osborne B.I."/>
            <person name="Pai G."/>
            <person name="Peterson J."/>
            <person name="Pham P.K."/>
            <person name="Rizzo M."/>
            <person name="Rooney T."/>
            <person name="Rowley D."/>
            <person name="Sakano H."/>
            <person name="Salzberg S.L."/>
            <person name="Schwartz J.R."/>
            <person name="Shinn P."/>
            <person name="Southwick A.M."/>
            <person name="Sun H."/>
            <person name="Tallon L.J."/>
            <person name="Tambunga G."/>
            <person name="Toriumi M.J."/>
            <person name="Town C.D."/>
            <person name="Utterback T."/>
            <person name="Van Aken S."/>
            <person name="Vaysberg M."/>
            <person name="Vysotskaia V.S."/>
            <person name="Walker M."/>
            <person name="Wu D."/>
            <person name="Yu G."/>
            <person name="Fraser C.M."/>
            <person name="Venter J.C."/>
            <person name="Davis R.W."/>
        </authorList>
    </citation>
    <scope>NUCLEOTIDE SEQUENCE [LARGE SCALE GENOMIC DNA]</scope>
    <source>
        <strain>cv. Columbia</strain>
    </source>
</reference>
<feature type="transmembrane region" description="Helical" evidence="2">
    <location>
        <begin position="25"/>
        <end position="43"/>
    </location>
</feature>
<dbReference type="PIR" id="G96600">
    <property type="entry name" value="G96600"/>
</dbReference>
<keyword evidence="2" id="KW-0472">Membrane</keyword>
<proteinExistence type="predicted"/>